<evidence type="ECO:0000313" key="1">
    <source>
        <dbReference type="EMBL" id="TMO67388.1"/>
    </source>
</evidence>
<feature type="non-terminal residue" evidence="1">
    <location>
        <position position="1"/>
    </location>
</feature>
<organism evidence="1 2">
    <name type="scientific">Pseudoalteromonas aurantia</name>
    <dbReference type="NCBI Taxonomy" id="43654"/>
    <lineage>
        <taxon>Bacteria</taxon>
        <taxon>Pseudomonadati</taxon>
        <taxon>Pseudomonadota</taxon>
        <taxon>Gammaproteobacteria</taxon>
        <taxon>Alteromonadales</taxon>
        <taxon>Pseudoalteromonadaceae</taxon>
        <taxon>Pseudoalteromonas</taxon>
    </lineage>
</organism>
<dbReference type="Proteomes" id="UP000307164">
    <property type="component" value="Unassembled WGS sequence"/>
</dbReference>
<dbReference type="EMBL" id="PNBW01000298">
    <property type="protein sequence ID" value="TMO67388.1"/>
    <property type="molecule type" value="Genomic_DNA"/>
</dbReference>
<accession>A0ABY2VRP4</accession>
<name>A0ABY2VRP4_9GAMM</name>
<gene>
    <name evidence="1" type="ORF">CWC20_21575</name>
</gene>
<sequence>VNRFRADCGSCSEEIVSEIEKHCKHFYIRANRCSSLYNDIFALRGWKTEEINGIQFELNSILVEKWEDKCYRLVIQRQRRNSGDLDLWE</sequence>
<keyword evidence="2" id="KW-1185">Reference proteome</keyword>
<reference evidence="1 2" key="1">
    <citation type="submission" date="2018-01" db="EMBL/GenBank/DDBJ databases">
        <authorList>
            <person name="Paulsen S."/>
            <person name="Gram L.K."/>
        </authorList>
    </citation>
    <scope>NUCLEOTIDE SEQUENCE [LARGE SCALE GENOMIC DNA]</scope>
    <source>
        <strain evidence="1 2">S3895</strain>
    </source>
</reference>
<reference evidence="2" key="2">
    <citation type="submission" date="2019-06" db="EMBL/GenBank/DDBJ databases">
        <title>Co-occurence of chitin degradation, pigmentation and bioactivity in marine Pseudoalteromonas.</title>
        <authorList>
            <person name="Sonnenschein E.C."/>
            <person name="Bech P.K."/>
        </authorList>
    </citation>
    <scope>NUCLEOTIDE SEQUENCE [LARGE SCALE GENOMIC DNA]</scope>
    <source>
        <strain evidence="2">S3895</strain>
    </source>
</reference>
<proteinExistence type="predicted"/>
<evidence type="ECO:0000313" key="2">
    <source>
        <dbReference type="Proteomes" id="UP000307164"/>
    </source>
</evidence>
<comment type="caution">
    <text evidence="1">The sequence shown here is derived from an EMBL/GenBank/DDBJ whole genome shotgun (WGS) entry which is preliminary data.</text>
</comment>
<feature type="non-terminal residue" evidence="1">
    <location>
        <position position="89"/>
    </location>
</feature>
<protein>
    <submittedName>
        <fullName evidence="1">IS1380 family transposase</fullName>
    </submittedName>
</protein>